<keyword evidence="5 14" id="KW-0479">Metal-binding</keyword>
<evidence type="ECO:0000313" key="18">
    <source>
        <dbReference type="EMBL" id="KPV43268.1"/>
    </source>
</evidence>
<name>A0A0P9EJT7_9BACL</name>
<dbReference type="PANTHER" id="PTHR43228">
    <property type="entry name" value="TWO-COMPONENT RESPONSE REGULATOR"/>
    <property type="match status" value="1"/>
</dbReference>
<dbReference type="PANTHER" id="PTHR43228:SF5">
    <property type="entry name" value="STAGE 0 SPORULATION PROTEIN A"/>
    <property type="match status" value="1"/>
</dbReference>
<dbReference type="SUPFAM" id="SSF52172">
    <property type="entry name" value="CheY-like"/>
    <property type="match status" value="1"/>
</dbReference>
<accession>A0A0P9EJT7</accession>
<feature type="binding site" evidence="15">
    <location>
        <position position="56"/>
    </location>
    <ligand>
        <name>Ca(2+)</name>
        <dbReference type="ChEBI" id="CHEBI:29108"/>
    </ligand>
</feature>
<dbReference type="Gene3D" id="3.40.50.2300">
    <property type="match status" value="1"/>
</dbReference>
<feature type="binding site" evidence="15">
    <location>
        <position position="11"/>
    </location>
    <ligand>
        <name>Ca(2+)</name>
        <dbReference type="ChEBI" id="CHEBI:29108"/>
    </ligand>
</feature>
<dbReference type="OrthoDB" id="9793299at2"/>
<dbReference type="InterPro" id="IPR011006">
    <property type="entry name" value="CheY-like_superfamily"/>
</dbReference>
<dbReference type="NCBIfam" id="TIGR02875">
    <property type="entry name" value="spore_0_A"/>
    <property type="match status" value="1"/>
</dbReference>
<evidence type="ECO:0000313" key="19">
    <source>
        <dbReference type="Proteomes" id="UP000050482"/>
    </source>
</evidence>
<evidence type="ECO:0000256" key="14">
    <source>
        <dbReference type="PIRNR" id="PIRNR002937"/>
    </source>
</evidence>
<dbReference type="Gene3D" id="1.10.10.10">
    <property type="entry name" value="Winged helix-like DNA-binding domain superfamily/Winged helix DNA-binding domain"/>
    <property type="match status" value="1"/>
</dbReference>
<dbReference type="InterPro" id="IPR001789">
    <property type="entry name" value="Sig_transdc_resp-reg_receiver"/>
</dbReference>
<comment type="cofactor">
    <cofactor evidence="14 15">
        <name>Ca(2+)</name>
        <dbReference type="ChEBI" id="CHEBI:29108"/>
    </cofactor>
    <text evidence="14 15">Binds 1 Ca(2+) ion per subunit.</text>
</comment>
<dbReference type="GO" id="GO:0030435">
    <property type="term" value="P:sporulation resulting in formation of a cellular spore"/>
    <property type="evidence" value="ECO:0007669"/>
    <property type="project" value="UniProtKB-UniRule"/>
</dbReference>
<dbReference type="PIRSF" id="PIRSF002937">
    <property type="entry name" value="Res_reg_Spo0A"/>
    <property type="match status" value="1"/>
</dbReference>
<feature type="domain" description="Response regulatory" evidence="17">
    <location>
        <begin position="5"/>
        <end position="122"/>
    </location>
</feature>
<dbReference type="STRING" id="471514.AN477_13595"/>
<dbReference type="GO" id="GO:0003700">
    <property type="term" value="F:DNA-binding transcription factor activity"/>
    <property type="evidence" value="ECO:0007669"/>
    <property type="project" value="InterPro"/>
</dbReference>
<evidence type="ECO:0000256" key="4">
    <source>
        <dbReference type="ARBA" id="ARBA00022553"/>
    </source>
</evidence>
<evidence type="ECO:0000256" key="6">
    <source>
        <dbReference type="ARBA" id="ARBA00022837"/>
    </source>
</evidence>
<dbReference type="Pfam" id="PF08769">
    <property type="entry name" value="Spo0A_C"/>
    <property type="match status" value="1"/>
</dbReference>
<keyword evidence="19" id="KW-1185">Reference proteome</keyword>
<dbReference type="GO" id="GO:0005737">
    <property type="term" value="C:cytoplasm"/>
    <property type="evidence" value="ECO:0007669"/>
    <property type="project" value="UniProtKB-SubCell"/>
</dbReference>
<dbReference type="RefSeq" id="WP_054969701.1">
    <property type="nucleotide sequence ID" value="NZ_LJCO01000054.1"/>
</dbReference>
<dbReference type="GO" id="GO:0042173">
    <property type="term" value="P:regulation of sporulation resulting in formation of a cellular spore"/>
    <property type="evidence" value="ECO:0007669"/>
    <property type="project" value="InterPro"/>
</dbReference>
<dbReference type="InterPro" id="IPR052048">
    <property type="entry name" value="ST_Response_Regulator"/>
</dbReference>
<dbReference type="InterPro" id="IPR014879">
    <property type="entry name" value="Spo0A_C"/>
</dbReference>
<evidence type="ECO:0000256" key="16">
    <source>
        <dbReference type="PROSITE-ProRule" id="PRU00169"/>
    </source>
</evidence>
<dbReference type="InterPro" id="IPR016032">
    <property type="entry name" value="Sig_transdc_resp-reg_C-effctor"/>
</dbReference>
<dbReference type="GO" id="GO:0051606">
    <property type="term" value="P:detection of stimulus"/>
    <property type="evidence" value="ECO:0007669"/>
    <property type="project" value="UniProtKB-UniRule"/>
</dbReference>
<proteinExistence type="predicted"/>
<dbReference type="CDD" id="cd17561">
    <property type="entry name" value="REC_Spo0A"/>
    <property type="match status" value="1"/>
</dbReference>
<dbReference type="SMART" id="SM00448">
    <property type="entry name" value="REC"/>
    <property type="match status" value="1"/>
</dbReference>
<evidence type="ECO:0000256" key="9">
    <source>
        <dbReference type="ARBA" id="ARBA00023015"/>
    </source>
</evidence>
<keyword evidence="3 14" id="KW-0678">Repressor</keyword>
<keyword evidence="10 14" id="KW-0238">DNA-binding</keyword>
<comment type="function">
    <text evidence="13">May play the central regulatory role in sporulation. It may be an element of the effector pathway responsible for the activation of sporulation genes in response to nutritional stress. Spo0A may act in concert with Spo0H (a sigma factor) to control the expression of some genes that are critical to the sporulation process. Repressor of abrB, activator of the spoIIa operon. Binds the DNA sequence 5'-TGNCGAA-3' (0A box).</text>
</comment>
<dbReference type="SUPFAM" id="SSF46894">
    <property type="entry name" value="C-terminal effector domain of the bipartite response regulators"/>
    <property type="match status" value="1"/>
</dbReference>
<evidence type="ECO:0000256" key="1">
    <source>
        <dbReference type="ARBA" id="ARBA00004496"/>
    </source>
</evidence>
<dbReference type="AlphaFoldDB" id="A0A0P9EJT7"/>
<feature type="modified residue" description="4-aspartylphosphate" evidence="16">
    <location>
        <position position="56"/>
    </location>
</feature>
<dbReference type="GO" id="GO:0005509">
    <property type="term" value="F:calcium ion binding"/>
    <property type="evidence" value="ECO:0007669"/>
    <property type="project" value="UniProtKB-UniRule"/>
</dbReference>
<evidence type="ECO:0000256" key="2">
    <source>
        <dbReference type="ARBA" id="ARBA00022490"/>
    </source>
</evidence>
<keyword evidence="9 14" id="KW-0805">Transcription regulation</keyword>
<dbReference type="PROSITE" id="PS50110">
    <property type="entry name" value="RESPONSE_REGULATORY"/>
    <property type="match status" value="1"/>
</dbReference>
<dbReference type="Pfam" id="PF00072">
    <property type="entry name" value="Response_reg"/>
    <property type="match status" value="1"/>
</dbReference>
<evidence type="ECO:0000256" key="10">
    <source>
        <dbReference type="ARBA" id="ARBA00023125"/>
    </source>
</evidence>
<comment type="function">
    <text evidence="14">May play the central regulatory role in sporulation. It may be an element of the effector pathway responsible for the activation of sporulation genes in response to nutritional stress. Spo0A may act in concert with spo0H (a sigma factor) to control the expression of some genes that are critical to the sporulation process.</text>
</comment>
<evidence type="ECO:0000256" key="8">
    <source>
        <dbReference type="ARBA" id="ARBA00023012"/>
    </source>
</evidence>
<keyword evidence="8 14" id="KW-0902">Two-component regulatory system</keyword>
<evidence type="ECO:0000256" key="13">
    <source>
        <dbReference type="ARBA" id="ARBA00025691"/>
    </source>
</evidence>
<dbReference type="Proteomes" id="UP000050482">
    <property type="component" value="Unassembled WGS sequence"/>
</dbReference>
<evidence type="ECO:0000256" key="5">
    <source>
        <dbReference type="ARBA" id="ARBA00022723"/>
    </source>
</evidence>
<dbReference type="PATRIC" id="fig|471514.4.peg.1423"/>
<keyword evidence="2 14" id="KW-0963">Cytoplasm</keyword>
<keyword evidence="11 14" id="KW-0010">Activator</keyword>
<keyword evidence="12 14" id="KW-0804">Transcription</keyword>
<dbReference type="InterPro" id="IPR036388">
    <property type="entry name" value="WH-like_DNA-bd_sf"/>
</dbReference>
<evidence type="ECO:0000259" key="17">
    <source>
        <dbReference type="PROSITE" id="PS50110"/>
    </source>
</evidence>
<evidence type="ECO:0000256" key="15">
    <source>
        <dbReference type="PIRSR" id="PIRSR002937-1"/>
    </source>
</evidence>
<comment type="caution">
    <text evidence="18">The sequence shown here is derived from an EMBL/GenBank/DDBJ whole genome shotgun (WGS) entry which is preliminary data.</text>
</comment>
<dbReference type="GO" id="GO:0003677">
    <property type="term" value="F:DNA binding"/>
    <property type="evidence" value="ECO:0007669"/>
    <property type="project" value="UniProtKB-KW"/>
</dbReference>
<keyword evidence="7 14" id="KW-0749">Sporulation</keyword>
<evidence type="ECO:0000256" key="11">
    <source>
        <dbReference type="ARBA" id="ARBA00023159"/>
    </source>
</evidence>
<gene>
    <name evidence="18" type="ORF">AN477_13595</name>
</gene>
<organism evidence="18 19">
    <name type="scientific">Alicyclobacillus ferrooxydans</name>
    <dbReference type="NCBI Taxonomy" id="471514"/>
    <lineage>
        <taxon>Bacteria</taxon>
        <taxon>Bacillati</taxon>
        <taxon>Bacillota</taxon>
        <taxon>Bacilli</taxon>
        <taxon>Bacillales</taxon>
        <taxon>Alicyclobacillaceae</taxon>
        <taxon>Alicyclobacillus</taxon>
    </lineage>
</organism>
<comment type="subcellular location">
    <subcellularLocation>
        <location evidence="1 14">Cytoplasm</location>
    </subcellularLocation>
</comment>
<dbReference type="InterPro" id="IPR012052">
    <property type="entry name" value="Spore_0_A"/>
</dbReference>
<evidence type="ECO:0000256" key="12">
    <source>
        <dbReference type="ARBA" id="ARBA00023163"/>
    </source>
</evidence>
<protein>
    <recommendedName>
        <fullName evidence="14">Stage 0 sporulation protein A homolog</fullName>
    </recommendedName>
</protein>
<sequence>MQQLKVLIADDNREFADVLYEFLSSQPDMEVCGVAYNGNDAVELVKSKRPDVVILDIIMPVLDGLGALERMTEIPEPMPKVIMLTAFGQEIVTRRAMELGVSYFILKPFDLPVLVERVRQVMNDEPVVAPVAAALAYAQGPISTTNSTYKKLSKHDVDAAITQVIHEIGVPAHIKGYHYLREAIGIVFNDVEILGSITKTLYPRIAERFKTTPSRVERAIRHSIEVAWGRGNMDAIRNVFGYTVSASKTKPTNSEFIAMIADKLRMEHKVG</sequence>
<keyword evidence="6 14" id="KW-0106">Calcium</keyword>
<evidence type="ECO:0000256" key="3">
    <source>
        <dbReference type="ARBA" id="ARBA00022491"/>
    </source>
</evidence>
<feature type="binding site" evidence="15">
    <location>
        <position position="10"/>
    </location>
    <ligand>
        <name>Ca(2+)</name>
        <dbReference type="ChEBI" id="CHEBI:29108"/>
    </ligand>
</feature>
<keyword evidence="4 16" id="KW-0597">Phosphoprotein</keyword>
<dbReference type="EMBL" id="LJCO01000054">
    <property type="protein sequence ID" value="KPV43268.1"/>
    <property type="molecule type" value="Genomic_DNA"/>
</dbReference>
<reference evidence="18 19" key="1">
    <citation type="submission" date="2015-09" db="EMBL/GenBank/DDBJ databases">
        <title>Draft genome sequence of Alicyclobacillus ferrooxydans DSM 22381.</title>
        <authorList>
            <person name="Hemp J."/>
        </authorList>
    </citation>
    <scope>NUCLEOTIDE SEQUENCE [LARGE SCALE GENOMIC DNA]</scope>
    <source>
        <strain evidence="18 19">TC-34</strain>
    </source>
</reference>
<evidence type="ECO:0000256" key="7">
    <source>
        <dbReference type="ARBA" id="ARBA00022969"/>
    </source>
</evidence>
<dbReference type="GO" id="GO:0000160">
    <property type="term" value="P:phosphorelay signal transduction system"/>
    <property type="evidence" value="ECO:0007669"/>
    <property type="project" value="UniProtKB-UniRule"/>
</dbReference>